<comment type="caution">
    <text evidence="2">The sequence shown here is derived from an EMBL/GenBank/DDBJ whole genome shotgun (WGS) entry which is preliminary data.</text>
</comment>
<evidence type="ECO:0000313" key="2">
    <source>
        <dbReference type="EMBL" id="KZR99424.1"/>
    </source>
</evidence>
<feature type="non-terminal residue" evidence="2">
    <location>
        <position position="53"/>
    </location>
</feature>
<feature type="region of interest" description="Disordered" evidence="1">
    <location>
        <begin position="1"/>
        <end position="53"/>
    </location>
</feature>
<proteinExistence type="predicted"/>
<reference evidence="2 3" key="1">
    <citation type="submission" date="2016-03" db="EMBL/GenBank/DDBJ databases">
        <title>EvidentialGene: Evidence-directed Construction of Genes on Genomes.</title>
        <authorList>
            <person name="Gilbert D.G."/>
            <person name="Choi J.-H."/>
            <person name="Mockaitis K."/>
            <person name="Colbourne J."/>
            <person name="Pfrender M."/>
        </authorList>
    </citation>
    <scope>NUCLEOTIDE SEQUENCE [LARGE SCALE GENOMIC DNA]</scope>
    <source>
        <strain evidence="2 3">Xinb3</strain>
        <tissue evidence="2">Complete organism</tissue>
    </source>
</reference>
<evidence type="ECO:0000256" key="1">
    <source>
        <dbReference type="SAM" id="MobiDB-lite"/>
    </source>
</evidence>
<sequence length="53" mass="5780">MADETFDQELPENDSETENAAQVETASGNVSISDSDSSKVQLPSEFFEYMGDS</sequence>
<keyword evidence="3" id="KW-1185">Reference proteome</keyword>
<organism evidence="2 3">
    <name type="scientific">Daphnia magna</name>
    <dbReference type="NCBI Taxonomy" id="35525"/>
    <lineage>
        <taxon>Eukaryota</taxon>
        <taxon>Metazoa</taxon>
        <taxon>Ecdysozoa</taxon>
        <taxon>Arthropoda</taxon>
        <taxon>Crustacea</taxon>
        <taxon>Branchiopoda</taxon>
        <taxon>Diplostraca</taxon>
        <taxon>Cladocera</taxon>
        <taxon>Anomopoda</taxon>
        <taxon>Daphniidae</taxon>
        <taxon>Daphnia</taxon>
    </lineage>
</organism>
<dbReference type="AlphaFoldDB" id="A0A164GW31"/>
<dbReference type="EMBL" id="LRGB01013665">
    <property type="protein sequence ID" value="KZR99424.1"/>
    <property type="molecule type" value="Genomic_DNA"/>
</dbReference>
<protein>
    <submittedName>
        <fullName evidence="2">Uncharacterized protein</fullName>
    </submittedName>
</protein>
<name>A0A164GW31_9CRUS</name>
<dbReference type="Proteomes" id="UP000076858">
    <property type="component" value="Unassembled WGS sequence"/>
</dbReference>
<dbReference type="OrthoDB" id="6394082at2759"/>
<evidence type="ECO:0000313" key="3">
    <source>
        <dbReference type="Proteomes" id="UP000076858"/>
    </source>
</evidence>
<feature type="compositionally biased region" description="Acidic residues" evidence="1">
    <location>
        <begin position="1"/>
        <end position="17"/>
    </location>
</feature>
<accession>A0A164GW31</accession>
<gene>
    <name evidence="2" type="ORF">APZ42_004706</name>
</gene>
<feature type="compositionally biased region" description="Polar residues" evidence="1">
    <location>
        <begin position="18"/>
        <end position="30"/>
    </location>
</feature>